<sequence>MGTGNRHLRALASLLVVSGLLYSGASFAQNAISGPANDGAYITVPEGTTINDWALMISPTVMGAEETNSEGDNALLKIETYAVVINSYTWRVVARYKFKWWNDARVNGIWSSGSANYLMVRKTHPHGG</sequence>
<accession>A0ABT5DDK3</accession>
<reference evidence="2 3" key="1">
    <citation type="submission" date="2022-11" db="EMBL/GenBank/DDBJ databases">
        <title>Minimal conservation of predation-associated metabolite biosynthetic gene clusters underscores biosynthetic potential of Myxococcota including descriptions for ten novel species: Archangium lansinium sp. nov., Myxococcus landrumus sp. nov., Nannocystis bai.</title>
        <authorList>
            <person name="Ahearne A."/>
            <person name="Stevens C."/>
            <person name="Dowd S."/>
        </authorList>
    </citation>
    <scope>NUCLEOTIDE SEQUENCE [LARGE SCALE GENOMIC DNA]</scope>
    <source>
        <strain evidence="2 3">NCWAL01</strain>
    </source>
</reference>
<evidence type="ECO:0000313" key="3">
    <source>
        <dbReference type="Proteomes" id="UP001221838"/>
    </source>
</evidence>
<protein>
    <submittedName>
        <fullName evidence="2">Uncharacterized protein</fullName>
    </submittedName>
</protein>
<proteinExistence type="predicted"/>
<feature type="signal peptide" evidence="1">
    <location>
        <begin position="1"/>
        <end position="28"/>
    </location>
</feature>
<name>A0ABT5DDK3_9BACT</name>
<dbReference type="RefSeq" id="WP_272141755.1">
    <property type="nucleotide sequence ID" value="NZ_JAQNDM010000002.1"/>
</dbReference>
<gene>
    <name evidence="2" type="ORF">POL68_25045</name>
</gene>
<organism evidence="2 3">
    <name type="scientific">Stigmatella ashevillensis</name>
    <dbReference type="NCBI Taxonomy" id="2995309"/>
    <lineage>
        <taxon>Bacteria</taxon>
        <taxon>Pseudomonadati</taxon>
        <taxon>Myxococcota</taxon>
        <taxon>Myxococcia</taxon>
        <taxon>Myxococcales</taxon>
        <taxon>Cystobacterineae</taxon>
        <taxon>Archangiaceae</taxon>
        <taxon>Stigmatella</taxon>
    </lineage>
</organism>
<evidence type="ECO:0000256" key="1">
    <source>
        <dbReference type="SAM" id="SignalP"/>
    </source>
</evidence>
<evidence type="ECO:0000313" key="2">
    <source>
        <dbReference type="EMBL" id="MDC0711760.1"/>
    </source>
</evidence>
<comment type="caution">
    <text evidence="2">The sequence shown here is derived from an EMBL/GenBank/DDBJ whole genome shotgun (WGS) entry which is preliminary data.</text>
</comment>
<keyword evidence="1" id="KW-0732">Signal</keyword>
<dbReference type="EMBL" id="JAQNDM010000002">
    <property type="protein sequence ID" value="MDC0711760.1"/>
    <property type="molecule type" value="Genomic_DNA"/>
</dbReference>
<keyword evidence="3" id="KW-1185">Reference proteome</keyword>
<feature type="chain" id="PRO_5047451984" evidence="1">
    <location>
        <begin position="29"/>
        <end position="128"/>
    </location>
</feature>
<dbReference type="Proteomes" id="UP001221838">
    <property type="component" value="Unassembled WGS sequence"/>
</dbReference>